<dbReference type="OrthoDB" id="4720638at2"/>
<evidence type="ECO:0000313" key="3">
    <source>
        <dbReference type="EMBL" id="PJE30291.1"/>
    </source>
</evidence>
<dbReference type="GO" id="GO:0033897">
    <property type="term" value="F:ribonuclease T2 activity"/>
    <property type="evidence" value="ECO:0007669"/>
    <property type="project" value="InterPro"/>
</dbReference>
<evidence type="ECO:0000256" key="2">
    <source>
        <dbReference type="RuleBase" id="RU004328"/>
    </source>
</evidence>
<dbReference type="EMBL" id="PGTD01000013">
    <property type="protein sequence ID" value="PJE30291.1"/>
    <property type="molecule type" value="Genomic_DNA"/>
</dbReference>
<dbReference type="InterPro" id="IPR018188">
    <property type="entry name" value="RNase_T2_His_AS_1"/>
</dbReference>
<dbReference type="RefSeq" id="WP_097144597.1">
    <property type="nucleotide sequence ID" value="NZ_OBEA01000001.1"/>
</dbReference>
<gene>
    <name evidence="3" type="ORF">CVM39_06160</name>
    <name evidence="4" type="ORF">SAMN06297129_0849</name>
</gene>
<proteinExistence type="inferred from homology"/>
<accession>A0A285I2L8</accession>
<reference evidence="4 5" key="1">
    <citation type="submission" date="2017-09" db="EMBL/GenBank/DDBJ databases">
        <authorList>
            <person name="Ehlers B."/>
            <person name="Leendertz F.H."/>
        </authorList>
    </citation>
    <scope>NUCLEOTIDE SEQUENCE [LARGE SCALE GENOMIC DNA]</scope>
    <source>
        <strain evidence="4 5">CGMCC 1.12662</strain>
    </source>
</reference>
<dbReference type="InterPro" id="IPR001568">
    <property type="entry name" value="RNase_T2-like"/>
</dbReference>
<keyword evidence="6" id="KW-1185">Reference proteome</keyword>
<evidence type="ECO:0000313" key="4">
    <source>
        <dbReference type="EMBL" id="SNY41316.1"/>
    </source>
</evidence>
<sequence>MRRSPHLLSQALLILVLLCPLLTARALRAEDRAGVFDYYVMALSWSPSYCATNENPEQCAPERKLGWILHGLWPQYETGYPRDCRSSAAAPSRAQTGAMADIMGTSGLAWHEWKAHGTCSGLSSERYFALSRQAFESVTRPQVLRLLGEDVTLPASLIEEAFLEVNPDLDARGLTVTCKDNRIREVRICLTKDLEPRACGADVARDCSATQALFEAID</sequence>
<dbReference type="PANTHER" id="PTHR11240:SF22">
    <property type="entry name" value="RIBONUCLEASE T2"/>
    <property type="match status" value="1"/>
</dbReference>
<dbReference type="InterPro" id="IPR036430">
    <property type="entry name" value="RNase_T2-like_sf"/>
</dbReference>
<organism evidence="4 5">
    <name type="scientific">Pseudooceanicola antarcticus</name>
    <dbReference type="NCBI Taxonomy" id="1247613"/>
    <lineage>
        <taxon>Bacteria</taxon>
        <taxon>Pseudomonadati</taxon>
        <taxon>Pseudomonadota</taxon>
        <taxon>Alphaproteobacteria</taxon>
        <taxon>Rhodobacterales</taxon>
        <taxon>Paracoccaceae</taxon>
        <taxon>Pseudooceanicola</taxon>
    </lineage>
</organism>
<dbReference type="GO" id="GO:0006401">
    <property type="term" value="P:RNA catabolic process"/>
    <property type="evidence" value="ECO:0007669"/>
    <property type="project" value="TreeGrafter"/>
</dbReference>
<protein>
    <submittedName>
        <fullName evidence="3 4">Ribonuclease T</fullName>
    </submittedName>
</protein>
<dbReference type="Gene3D" id="3.90.730.10">
    <property type="entry name" value="Ribonuclease T2-like"/>
    <property type="match status" value="1"/>
</dbReference>
<dbReference type="SUPFAM" id="SSF55895">
    <property type="entry name" value="Ribonuclease Rh-like"/>
    <property type="match status" value="1"/>
</dbReference>
<dbReference type="Pfam" id="PF00445">
    <property type="entry name" value="Ribonuclease_T2"/>
    <property type="match status" value="1"/>
</dbReference>
<evidence type="ECO:0000313" key="6">
    <source>
        <dbReference type="Proteomes" id="UP000231702"/>
    </source>
</evidence>
<dbReference type="CDD" id="cd01062">
    <property type="entry name" value="RNase_T2_prok"/>
    <property type="match status" value="1"/>
</dbReference>
<dbReference type="EMBL" id="OBEA01000001">
    <property type="protein sequence ID" value="SNY41316.1"/>
    <property type="molecule type" value="Genomic_DNA"/>
</dbReference>
<dbReference type="AlphaFoldDB" id="A0A285I2L8"/>
<dbReference type="PANTHER" id="PTHR11240">
    <property type="entry name" value="RIBONUCLEASE T2"/>
    <property type="match status" value="1"/>
</dbReference>
<reference evidence="3 6" key="2">
    <citation type="journal article" date="2018" name="Int. J. Syst. Evol. Microbiol.">
        <title>Pseudooceanicola lipolyticus sp. nov., a marine alphaproteobacterium, reclassification of Oceanicola flagellatus as Pseudooceanicola flagellatus comb. nov. and emended description of the genus Pseudooceanicola.</title>
        <authorList>
            <person name="Huang M.-M."/>
            <person name="Guo L.-L."/>
            <person name="Wu Y.-H."/>
            <person name="Lai Q.-L."/>
            <person name="Shao Z.-Z."/>
            <person name="Wang C.-S."/>
            <person name="Wu M."/>
            <person name="Xu X.-W."/>
        </authorList>
    </citation>
    <scope>NUCLEOTIDE SEQUENCE [LARGE SCALE GENOMIC DNA]</scope>
    <source>
        <strain evidence="3 6">Ar-45</strain>
    </source>
</reference>
<evidence type="ECO:0000313" key="5">
    <source>
        <dbReference type="Proteomes" id="UP000231655"/>
    </source>
</evidence>
<dbReference type="PROSITE" id="PS00530">
    <property type="entry name" value="RNASE_T2_1"/>
    <property type="match status" value="1"/>
</dbReference>
<dbReference type="GO" id="GO:0003723">
    <property type="term" value="F:RNA binding"/>
    <property type="evidence" value="ECO:0007669"/>
    <property type="project" value="InterPro"/>
</dbReference>
<name>A0A285I2L8_9RHOB</name>
<dbReference type="Proteomes" id="UP000231702">
    <property type="component" value="Unassembled WGS sequence"/>
</dbReference>
<dbReference type="InterPro" id="IPR039378">
    <property type="entry name" value="RNase_T2_prok"/>
</dbReference>
<dbReference type="Proteomes" id="UP000231655">
    <property type="component" value="Unassembled WGS sequence"/>
</dbReference>
<comment type="similarity">
    <text evidence="1 2">Belongs to the RNase T2 family.</text>
</comment>
<evidence type="ECO:0000256" key="1">
    <source>
        <dbReference type="ARBA" id="ARBA00007469"/>
    </source>
</evidence>